<reference evidence="2" key="1">
    <citation type="journal article" date="2020" name="bioRxiv">
        <title>Comparative genomics of Chlamydomonas.</title>
        <authorList>
            <person name="Craig R.J."/>
            <person name="Hasan A.R."/>
            <person name="Ness R.W."/>
            <person name="Keightley P.D."/>
        </authorList>
    </citation>
    <scope>NUCLEOTIDE SEQUENCE</scope>
    <source>
        <strain evidence="2">CCAP 11/70</strain>
    </source>
</reference>
<sequence length="545" mass="59200">MEERLGLTQQRGRKMLQEGPSESPPAPSYPPSYGPSYPPSYAPPSYYPPSYPPSYPPTYSPPSGSIYITELTFGVNETRAVILPTCEVPASGTFSALYSRPDGYPEDQPWDCDALWSPSGEYVLTFIPEYGHTPAVLRLNPDGTIADYVWVGQWYVSDDSFPQYMLFVNSRGGWSAAAVLNETTLAYEYATSLSNLAPFRFFPPAWGRDNTPYTLMLRDNGILVQKNALNETVWTSAGEEFALCDNFTKSVPEPYEYTVCSCSCPAGMLNVWRDYTSGDSEECSADEVNTPGDGDVSQCIDLRAPFSLFPATKFPTAGEPLVAGVAGDLEPGAALTQELYAAIADDVTGFQFEAIPSIMDNSVILWGNMTVASHNLRILGSDDLCVGVMGNIREKAPVIAVPCNTSDIHQNWVLTGLANELMLWQVNTTDGNGYPYCISVFNSTTAIFAPLEVRVCKRLAGLGEDDDGQHFWRVSLDDEDELNSLRRLALEKKPAAVSDKISSHSGGGGGILAGIRKQAGQVPRPLPVVRAFGTNSEAPENAGTN</sequence>
<dbReference type="Proteomes" id="UP000612055">
    <property type="component" value="Unassembled WGS sequence"/>
</dbReference>
<keyword evidence="3" id="KW-1185">Reference proteome</keyword>
<organism evidence="2 3">
    <name type="scientific">Edaphochlamys debaryana</name>
    <dbReference type="NCBI Taxonomy" id="47281"/>
    <lineage>
        <taxon>Eukaryota</taxon>
        <taxon>Viridiplantae</taxon>
        <taxon>Chlorophyta</taxon>
        <taxon>core chlorophytes</taxon>
        <taxon>Chlorophyceae</taxon>
        <taxon>CS clade</taxon>
        <taxon>Chlamydomonadales</taxon>
        <taxon>Chlamydomonadales incertae sedis</taxon>
        <taxon>Edaphochlamys</taxon>
    </lineage>
</organism>
<gene>
    <name evidence="2" type="ORF">HYH03_009447</name>
</gene>
<dbReference type="AlphaFoldDB" id="A0A835Y464"/>
<dbReference type="SUPFAM" id="SSF50370">
    <property type="entry name" value="Ricin B-like lectins"/>
    <property type="match status" value="1"/>
</dbReference>
<feature type="compositionally biased region" description="Pro residues" evidence="1">
    <location>
        <begin position="22"/>
        <end position="34"/>
    </location>
</feature>
<protein>
    <submittedName>
        <fullName evidence="2">Uncharacterized protein</fullName>
    </submittedName>
</protein>
<name>A0A835Y464_9CHLO</name>
<evidence type="ECO:0000256" key="1">
    <source>
        <dbReference type="SAM" id="MobiDB-lite"/>
    </source>
</evidence>
<accession>A0A835Y464</accession>
<evidence type="ECO:0000313" key="3">
    <source>
        <dbReference type="Proteomes" id="UP000612055"/>
    </source>
</evidence>
<proteinExistence type="predicted"/>
<feature type="region of interest" description="Disordered" evidence="1">
    <location>
        <begin position="1"/>
        <end position="34"/>
    </location>
</feature>
<evidence type="ECO:0000313" key="2">
    <source>
        <dbReference type="EMBL" id="KAG2492200.1"/>
    </source>
</evidence>
<dbReference type="InterPro" id="IPR035992">
    <property type="entry name" value="Ricin_B-like_lectins"/>
</dbReference>
<comment type="caution">
    <text evidence="2">The sequence shown here is derived from an EMBL/GenBank/DDBJ whole genome shotgun (WGS) entry which is preliminary data.</text>
</comment>
<dbReference type="PROSITE" id="PS50231">
    <property type="entry name" value="RICIN_B_LECTIN"/>
    <property type="match status" value="1"/>
</dbReference>
<dbReference type="EMBL" id="JAEHOE010000046">
    <property type="protein sequence ID" value="KAG2492200.1"/>
    <property type="molecule type" value="Genomic_DNA"/>
</dbReference>